<organism evidence="2">
    <name type="scientific">Noctiluca scintillans</name>
    <name type="common">Sea sparkle</name>
    <name type="synonym">Red tide dinoflagellate</name>
    <dbReference type="NCBI Taxonomy" id="2966"/>
    <lineage>
        <taxon>Eukaryota</taxon>
        <taxon>Sar</taxon>
        <taxon>Alveolata</taxon>
        <taxon>Dinophyceae</taxon>
        <taxon>Noctilucales</taxon>
        <taxon>Noctilucaceae</taxon>
        <taxon>Noctiluca</taxon>
    </lineage>
</organism>
<dbReference type="EMBL" id="HBFQ01057102">
    <property type="protein sequence ID" value="CAD8866197.1"/>
    <property type="molecule type" value="Transcribed_RNA"/>
</dbReference>
<name>A0A7S1FH92_NOCSC</name>
<proteinExistence type="predicted"/>
<evidence type="ECO:0000313" key="2">
    <source>
        <dbReference type="EMBL" id="CAD8866197.1"/>
    </source>
</evidence>
<feature type="region of interest" description="Disordered" evidence="1">
    <location>
        <begin position="1"/>
        <end position="27"/>
    </location>
</feature>
<dbReference type="Gene3D" id="3.90.550.10">
    <property type="entry name" value="Spore Coat Polysaccharide Biosynthesis Protein SpsA, Chain A"/>
    <property type="match status" value="1"/>
</dbReference>
<gene>
    <name evidence="2" type="ORF">NSCI0253_LOCUS40552</name>
</gene>
<dbReference type="InterPro" id="IPR050587">
    <property type="entry name" value="GNT1/Glycosyltrans_8"/>
</dbReference>
<dbReference type="PANTHER" id="PTHR11183">
    <property type="entry name" value="GLYCOGENIN SUBFAMILY MEMBER"/>
    <property type="match status" value="1"/>
</dbReference>
<evidence type="ECO:0000256" key="1">
    <source>
        <dbReference type="SAM" id="MobiDB-lite"/>
    </source>
</evidence>
<protein>
    <submittedName>
        <fullName evidence="2">Uncharacterized protein</fullName>
    </submittedName>
</protein>
<accession>A0A7S1FH92</accession>
<dbReference type="InterPro" id="IPR029044">
    <property type="entry name" value="Nucleotide-diphossugar_trans"/>
</dbReference>
<dbReference type="SUPFAM" id="SSF53448">
    <property type="entry name" value="Nucleotide-diphospho-sugar transferases"/>
    <property type="match status" value="1"/>
</dbReference>
<sequence length="653" mass="73317">MPKRAAADIGSSPNVVLPRAPRPRNSRGTCFGITGSPRRQARKYRHFSGVAVHACPQLVSGASVTVNSGVSCRSDTSVKTRCPSAQSLTAGEVTVADSHDAVESSAVSSGTAEQQLKRLPRQLDALWRPFIAWLSSLLRMANVTAKPEVLLRQARDQLLLLLEQAVAGFPLRGEESQASVLLFSNNIAFPVQTAAPDTLVQRVDTGAHLFARALRKVARLPKVRLTLAWLQALVRAIEPQLYRTKSGVFIFKLGGAEFPALREAVPKAPARRKHVRFPSHGRAFVALLHGSEERFFVYALLVGHCLARLGRGADRVLLCSGRWWQDKRSRAALRRVYTFVKPVRLIHAAHATWARRHSKVFTKIQALRLPYRHLLFLDLDLVVRADPSPLFGVKAPAGLYHGGWDGPLEHGELISTAVGEDDWWCVNAGVMRLDPATSRADRQDEVDNMMAEVRHITRKTMLPEQYYLARRLNGWRHIDPCWNMEVGPHFSDPGFSEPLDSAKCQLVAPRGTRWLQQDVQQVNIFHFSGTNLEPWWYVDVSVDQAYAEAELEWRHRDPRRLVAVAIREWREALEKLLSASEIWPETARAPLLEAVGSLREQAADYRVWRNTSGAVCYQCHDCKRHFVRREGRWLSPESDLWSCSDCAVASILG</sequence>
<reference evidence="2" key="1">
    <citation type="submission" date="2021-01" db="EMBL/GenBank/DDBJ databases">
        <authorList>
            <person name="Corre E."/>
            <person name="Pelletier E."/>
            <person name="Niang G."/>
            <person name="Scheremetjew M."/>
            <person name="Finn R."/>
            <person name="Kale V."/>
            <person name="Holt S."/>
            <person name="Cochrane G."/>
            <person name="Meng A."/>
            <person name="Brown T."/>
            <person name="Cohen L."/>
        </authorList>
    </citation>
    <scope>NUCLEOTIDE SEQUENCE</scope>
</reference>
<dbReference type="AlphaFoldDB" id="A0A7S1FH92"/>